<dbReference type="InterPro" id="IPR005490">
    <property type="entry name" value="LD_TPept_cat_dom"/>
</dbReference>
<evidence type="ECO:0000313" key="11">
    <source>
        <dbReference type="EMBL" id="ATR79274.1"/>
    </source>
</evidence>
<evidence type="ECO:0000256" key="3">
    <source>
        <dbReference type="ARBA" id="ARBA00022676"/>
    </source>
</evidence>
<dbReference type="GO" id="GO:0071555">
    <property type="term" value="P:cell wall organization"/>
    <property type="evidence" value="ECO:0007669"/>
    <property type="project" value="UniProtKB-UniRule"/>
</dbReference>
<dbReference type="UniPathway" id="UPA00219"/>
<protein>
    <submittedName>
        <fullName evidence="11">L,D-transpeptidase</fullName>
    </submittedName>
</protein>
<name>A0A2D2LW76_FAUOS</name>
<dbReference type="AlphaFoldDB" id="A0A2D2LW76"/>
<feature type="active site" description="Nucleophile" evidence="9">
    <location>
        <position position="140"/>
    </location>
</feature>
<comment type="similarity">
    <text evidence="2">Belongs to the YkuD family.</text>
</comment>
<proteinExistence type="inferred from homology"/>
<dbReference type="PANTHER" id="PTHR30582">
    <property type="entry name" value="L,D-TRANSPEPTIDASE"/>
    <property type="match status" value="1"/>
</dbReference>
<evidence type="ECO:0000256" key="7">
    <source>
        <dbReference type="ARBA" id="ARBA00022984"/>
    </source>
</evidence>
<dbReference type="PANTHER" id="PTHR30582:SF24">
    <property type="entry name" value="L,D-TRANSPEPTIDASE ERFK_SRFK-RELATED"/>
    <property type="match status" value="1"/>
</dbReference>
<dbReference type="Proteomes" id="UP000229340">
    <property type="component" value="Chromosome"/>
</dbReference>
<keyword evidence="7 9" id="KW-0573">Peptidoglycan synthesis</keyword>
<evidence type="ECO:0000256" key="6">
    <source>
        <dbReference type="ARBA" id="ARBA00022960"/>
    </source>
</evidence>
<sequence>MCYPKIIISIEKQQLTLCLSPTQSQTYPVSTAKNGIGQLQDTGCTPLGAHVISEKFGDNLPINSVFVARKFTGEIYDDHLATTFPNRDWILTRILWLEGYEEGFNKGANEQGVCDTKARYIYIHGTPNTEPMGIPLSHGCIRMRNQDIITLYDQVDIGTAVEILP</sequence>
<dbReference type="GO" id="GO:0071972">
    <property type="term" value="F:peptidoglycan L,D-transpeptidase activity"/>
    <property type="evidence" value="ECO:0007669"/>
    <property type="project" value="TreeGrafter"/>
</dbReference>
<reference evidence="12" key="1">
    <citation type="submission" date="2017-11" db="EMBL/GenBank/DDBJ databases">
        <title>Complete genome sequence of Moraxella osloensis NP7 isolated from human skin.</title>
        <authorList>
            <person name="Lee K."/>
            <person name="Lim J.Y."/>
            <person name="Hwang I."/>
        </authorList>
    </citation>
    <scope>NUCLEOTIDE SEQUENCE [LARGE SCALE GENOMIC DNA]</scope>
    <source>
        <strain evidence="12">NP7</strain>
    </source>
</reference>
<dbReference type="InterPro" id="IPR050979">
    <property type="entry name" value="LD-transpeptidase"/>
</dbReference>
<keyword evidence="8 9" id="KW-0961">Cell wall biogenesis/degradation</keyword>
<evidence type="ECO:0000256" key="4">
    <source>
        <dbReference type="ARBA" id="ARBA00022679"/>
    </source>
</evidence>
<evidence type="ECO:0000256" key="8">
    <source>
        <dbReference type="ARBA" id="ARBA00023316"/>
    </source>
</evidence>
<dbReference type="STRING" id="34062.AXE82_04560"/>
<dbReference type="GO" id="GO:0005576">
    <property type="term" value="C:extracellular region"/>
    <property type="evidence" value="ECO:0007669"/>
    <property type="project" value="TreeGrafter"/>
</dbReference>
<dbReference type="RefSeq" id="WP_100270885.1">
    <property type="nucleotide sequence ID" value="NZ_CP024443.1"/>
</dbReference>
<organism evidence="11 12">
    <name type="scientific">Faucicola osloensis</name>
    <name type="common">Moraxella osloensis</name>
    <dbReference type="NCBI Taxonomy" id="34062"/>
    <lineage>
        <taxon>Bacteria</taxon>
        <taxon>Pseudomonadati</taxon>
        <taxon>Pseudomonadota</taxon>
        <taxon>Gammaproteobacteria</taxon>
        <taxon>Moraxellales</taxon>
        <taxon>Moraxellaceae</taxon>
        <taxon>Faucicola</taxon>
    </lineage>
</organism>
<keyword evidence="3" id="KW-0328">Glycosyltransferase</keyword>
<evidence type="ECO:0000256" key="9">
    <source>
        <dbReference type="PROSITE-ProRule" id="PRU01373"/>
    </source>
</evidence>
<gene>
    <name evidence="11" type="ORF">NP7_08440</name>
</gene>
<keyword evidence="6 9" id="KW-0133">Cell shape</keyword>
<dbReference type="PROSITE" id="PS52029">
    <property type="entry name" value="LD_TPASE"/>
    <property type="match status" value="1"/>
</dbReference>
<dbReference type="Gene3D" id="2.40.440.10">
    <property type="entry name" value="L,D-transpeptidase catalytic domain-like"/>
    <property type="match status" value="1"/>
</dbReference>
<dbReference type="EMBL" id="CP024443">
    <property type="protein sequence ID" value="ATR79274.1"/>
    <property type="molecule type" value="Genomic_DNA"/>
</dbReference>
<evidence type="ECO:0000256" key="1">
    <source>
        <dbReference type="ARBA" id="ARBA00004752"/>
    </source>
</evidence>
<feature type="domain" description="L,D-TPase catalytic" evidence="10">
    <location>
        <begin position="4"/>
        <end position="164"/>
    </location>
</feature>
<dbReference type="GO" id="GO:0018104">
    <property type="term" value="P:peptidoglycan-protein cross-linking"/>
    <property type="evidence" value="ECO:0007669"/>
    <property type="project" value="TreeGrafter"/>
</dbReference>
<accession>A0A2D2LW76</accession>
<keyword evidence="5" id="KW-0378">Hydrolase</keyword>
<dbReference type="GO" id="GO:0008360">
    <property type="term" value="P:regulation of cell shape"/>
    <property type="evidence" value="ECO:0007669"/>
    <property type="project" value="UniProtKB-UniRule"/>
</dbReference>
<evidence type="ECO:0000313" key="12">
    <source>
        <dbReference type="Proteomes" id="UP000229340"/>
    </source>
</evidence>
<dbReference type="GO" id="GO:0016757">
    <property type="term" value="F:glycosyltransferase activity"/>
    <property type="evidence" value="ECO:0007669"/>
    <property type="project" value="UniProtKB-KW"/>
</dbReference>
<evidence type="ECO:0000256" key="2">
    <source>
        <dbReference type="ARBA" id="ARBA00005992"/>
    </source>
</evidence>
<feature type="active site" description="Proton donor/acceptor" evidence="9">
    <location>
        <position position="124"/>
    </location>
</feature>
<keyword evidence="4" id="KW-0808">Transferase</keyword>
<dbReference type="CDD" id="cd16913">
    <property type="entry name" value="YkuD_like"/>
    <property type="match status" value="1"/>
</dbReference>
<evidence type="ECO:0000256" key="5">
    <source>
        <dbReference type="ARBA" id="ARBA00022801"/>
    </source>
</evidence>
<dbReference type="InterPro" id="IPR038063">
    <property type="entry name" value="Transpep_catalytic_dom"/>
</dbReference>
<evidence type="ECO:0000259" key="10">
    <source>
        <dbReference type="PROSITE" id="PS52029"/>
    </source>
</evidence>
<comment type="pathway">
    <text evidence="1 9">Cell wall biogenesis; peptidoglycan biosynthesis.</text>
</comment>
<dbReference type="SUPFAM" id="SSF141523">
    <property type="entry name" value="L,D-transpeptidase catalytic domain-like"/>
    <property type="match status" value="1"/>
</dbReference>
<dbReference type="Pfam" id="PF03734">
    <property type="entry name" value="YkuD"/>
    <property type="match status" value="1"/>
</dbReference>